<dbReference type="Gramene" id="TraesCLE_scaffold_186656_01G000100.1">
    <property type="protein sequence ID" value="TraesCLE_scaffold_186656_01G000100.1"/>
    <property type="gene ID" value="TraesCLE_scaffold_186656_01G000100"/>
</dbReference>
<feature type="region of interest" description="Disordered" evidence="1">
    <location>
        <begin position="1"/>
        <end position="73"/>
    </location>
</feature>
<dbReference type="Gramene" id="TraesWEE_scaffold_116812_01G000200.1">
    <property type="protein sequence ID" value="TraesWEE_scaffold_116812_01G000200.1"/>
    <property type="gene ID" value="TraesWEE_scaffold_116812_01G000200"/>
</dbReference>
<name>A0A3B6H3W8_WHEAT</name>
<dbReference type="AlphaFoldDB" id="A0A3B6H3W8"/>
<evidence type="ECO:0000256" key="1">
    <source>
        <dbReference type="SAM" id="MobiDB-lite"/>
    </source>
</evidence>
<dbReference type="Gramene" id="TraesCS3D02G508700.1">
    <property type="protein sequence ID" value="TraesCS3D02G508700.1.cds1"/>
    <property type="gene ID" value="TraesCS3D02G508700"/>
</dbReference>
<dbReference type="Gramene" id="TraesARI3D03G02027150.1">
    <property type="protein sequence ID" value="TraesARI3D03G02027150.1.CDS1"/>
    <property type="gene ID" value="TraesARI3D03G02027150"/>
</dbReference>
<dbReference type="Proteomes" id="UP000019116">
    <property type="component" value="Chromosome 3D"/>
</dbReference>
<keyword evidence="3" id="KW-1185">Reference proteome</keyword>
<dbReference type="Gramene" id="TraesPARA_EIv1.0_1171810.1">
    <property type="protein sequence ID" value="TraesPARA_EIv1.0_1171810.1.CDS1"/>
    <property type="gene ID" value="TraesPARA_EIv1.0_1171810"/>
</dbReference>
<dbReference type="Gramene" id="TraesNOR3D03G02019140.1">
    <property type="protein sequence ID" value="TraesNOR3D03G02019140.1.CDS1"/>
    <property type="gene ID" value="TraesNOR3D03G02019140"/>
</dbReference>
<accession>A0A3B6H3W8</accession>
<dbReference type="Gramene" id="TraesROB_scaffold_153124_01G000100.1">
    <property type="protein sequence ID" value="TraesROB_scaffold_153124_01G000100.1"/>
    <property type="gene ID" value="TraesROB_scaffold_153124_01G000100"/>
</dbReference>
<dbReference type="Gramene" id="TraesMAC3D03G01991110.1">
    <property type="protein sequence ID" value="TraesMAC3D03G01991110.1.CDS1"/>
    <property type="gene ID" value="TraesMAC3D03G01991110"/>
</dbReference>
<proteinExistence type="predicted"/>
<dbReference type="Gramene" id="TraesLDM3D03G01990930.1">
    <property type="protein sequence ID" value="TraesLDM3D03G01990930.1.CDS1"/>
    <property type="gene ID" value="TraesLDM3D03G01990930"/>
</dbReference>
<reference evidence="2" key="1">
    <citation type="submission" date="2018-08" db="EMBL/GenBank/DDBJ databases">
        <authorList>
            <person name="Rossello M."/>
        </authorList>
    </citation>
    <scope>NUCLEOTIDE SEQUENCE [LARGE SCALE GENOMIC DNA]</scope>
    <source>
        <strain evidence="2">cv. Chinese Spring</strain>
    </source>
</reference>
<dbReference type="Gramene" id="TraesJAG3D03G01999750.1">
    <property type="protein sequence ID" value="TraesJAG3D03G01999750.1.CDS1"/>
    <property type="gene ID" value="TraesJAG3D03G01999750"/>
</dbReference>
<dbReference type="EnsemblPlants" id="TraesCS3D02G508700.1">
    <property type="protein sequence ID" value="TraesCS3D02G508700.1.cds1"/>
    <property type="gene ID" value="TraesCS3D02G508700"/>
</dbReference>
<dbReference type="Gramene" id="TraesCS3D03G1122200.1">
    <property type="protein sequence ID" value="TraesCS3D03G1122200.1.CDS1"/>
    <property type="gene ID" value="TraesCS3D03G1122200"/>
</dbReference>
<evidence type="ECO:0000313" key="2">
    <source>
        <dbReference type="EnsemblPlants" id="TraesCS3D02G508700.1.cds1"/>
    </source>
</evidence>
<dbReference type="Gramene" id="TraesCAD_scaffold_155689_01G000200.1">
    <property type="protein sequence ID" value="TraesCAD_scaffold_155689_01G000200.1"/>
    <property type="gene ID" value="TraesCAD_scaffold_155689_01G000200"/>
</dbReference>
<organism evidence="2">
    <name type="scientific">Triticum aestivum</name>
    <name type="common">Wheat</name>
    <dbReference type="NCBI Taxonomy" id="4565"/>
    <lineage>
        <taxon>Eukaryota</taxon>
        <taxon>Viridiplantae</taxon>
        <taxon>Streptophyta</taxon>
        <taxon>Embryophyta</taxon>
        <taxon>Tracheophyta</taxon>
        <taxon>Spermatophyta</taxon>
        <taxon>Magnoliopsida</taxon>
        <taxon>Liliopsida</taxon>
        <taxon>Poales</taxon>
        <taxon>Poaceae</taxon>
        <taxon>BOP clade</taxon>
        <taxon>Pooideae</taxon>
        <taxon>Triticodae</taxon>
        <taxon>Triticeae</taxon>
        <taxon>Triticinae</taxon>
        <taxon>Triticum</taxon>
    </lineage>
</organism>
<dbReference type="Gramene" id="TraesSYM3D03G02018120.1">
    <property type="protein sequence ID" value="TraesSYM3D03G02018120.1.CDS1"/>
    <property type="gene ID" value="TraesSYM3D03G02018120"/>
</dbReference>
<sequence length="73" mass="7703">MGFCCGPSDVKVLPKNHSLASSPSPSAKESSGGGKKKQPQGVKKEGKEKKRGNLDRAAMASPRLPFHSRPGLM</sequence>
<protein>
    <submittedName>
        <fullName evidence="2">Uncharacterized protein</fullName>
    </submittedName>
</protein>
<reference evidence="2" key="2">
    <citation type="submission" date="2018-10" db="UniProtKB">
        <authorList>
            <consortium name="EnsemblPlants"/>
        </authorList>
    </citation>
    <scope>IDENTIFICATION</scope>
</reference>
<evidence type="ECO:0000313" key="3">
    <source>
        <dbReference type="Proteomes" id="UP000019116"/>
    </source>
</evidence>
<feature type="compositionally biased region" description="Low complexity" evidence="1">
    <location>
        <begin position="20"/>
        <end position="30"/>
    </location>
</feature>
<feature type="compositionally biased region" description="Basic and acidic residues" evidence="1">
    <location>
        <begin position="42"/>
        <end position="54"/>
    </location>
</feature>